<reference evidence="4" key="3">
    <citation type="submission" date="2015-06" db="UniProtKB">
        <authorList>
            <consortium name="EnsemblMetazoa"/>
        </authorList>
    </citation>
    <scope>IDENTIFICATION</scope>
</reference>
<proteinExistence type="predicted"/>
<dbReference type="KEGG" id="hro:HELRODRAFT_177607"/>
<dbReference type="CTD" id="20206327"/>
<dbReference type="Gene3D" id="2.60.40.1730">
    <property type="entry name" value="tricorn interacting facor f3 domain"/>
    <property type="match status" value="1"/>
</dbReference>
<dbReference type="HOGENOM" id="CLU_1519521_0_0_1"/>
<keyword evidence="1" id="KW-0732">Signal</keyword>
<dbReference type="Proteomes" id="UP000015101">
    <property type="component" value="Unassembled WGS sequence"/>
</dbReference>
<sequence length="177" mass="20495">MHTPVSKIAALTICCLFATLTYANSLDEPGNATACVISGNETCWNDLRLPKDLVPQSYEILIHPDLERFDFRGWSCVEVFVNTSVNYIVMHTKDLNITINDIRYKIYSEKIEVERHFINGELEQLFIKLSSHLLRHSAVLINVSFHGILNKKEQGFFRSSYKINSIPRFFEMLCQYQ</sequence>
<dbReference type="InterPro" id="IPR045357">
    <property type="entry name" value="Aminopeptidase_N-like_N"/>
</dbReference>
<dbReference type="InterPro" id="IPR042097">
    <property type="entry name" value="Aminopeptidase_N-like_N_sf"/>
</dbReference>
<evidence type="ECO:0000256" key="1">
    <source>
        <dbReference type="SAM" id="SignalP"/>
    </source>
</evidence>
<reference evidence="5" key="1">
    <citation type="submission" date="2012-12" db="EMBL/GenBank/DDBJ databases">
        <authorList>
            <person name="Hellsten U."/>
            <person name="Grimwood J."/>
            <person name="Chapman J.A."/>
            <person name="Shapiro H."/>
            <person name="Aerts A."/>
            <person name="Otillar R.P."/>
            <person name="Terry A.Y."/>
            <person name="Boore J.L."/>
            <person name="Simakov O."/>
            <person name="Marletaz F."/>
            <person name="Cho S.-J."/>
            <person name="Edsinger-Gonzales E."/>
            <person name="Havlak P."/>
            <person name="Kuo D.-H."/>
            <person name="Larsson T."/>
            <person name="Lv J."/>
            <person name="Arendt D."/>
            <person name="Savage R."/>
            <person name="Osoegawa K."/>
            <person name="de Jong P."/>
            <person name="Lindberg D.R."/>
            <person name="Seaver E.C."/>
            <person name="Weisblat D.A."/>
            <person name="Putnam N.H."/>
            <person name="Grigoriev I.V."/>
            <person name="Rokhsar D.S."/>
        </authorList>
    </citation>
    <scope>NUCLEOTIDE SEQUENCE</scope>
</reference>
<feature type="domain" description="Aminopeptidase N-like N-terminal" evidence="2">
    <location>
        <begin position="54"/>
        <end position="164"/>
    </location>
</feature>
<dbReference type="PANTHER" id="PTHR11533">
    <property type="entry name" value="PROTEASE M1 ZINC METALLOPROTEASE"/>
    <property type="match status" value="1"/>
</dbReference>
<reference evidence="3 5" key="2">
    <citation type="journal article" date="2013" name="Nature">
        <title>Insights into bilaterian evolution from three spiralian genomes.</title>
        <authorList>
            <person name="Simakov O."/>
            <person name="Marletaz F."/>
            <person name="Cho S.J."/>
            <person name="Edsinger-Gonzales E."/>
            <person name="Havlak P."/>
            <person name="Hellsten U."/>
            <person name="Kuo D.H."/>
            <person name="Larsson T."/>
            <person name="Lv J."/>
            <person name="Arendt D."/>
            <person name="Savage R."/>
            <person name="Osoegawa K."/>
            <person name="de Jong P."/>
            <person name="Grimwood J."/>
            <person name="Chapman J.A."/>
            <person name="Shapiro H."/>
            <person name="Aerts A."/>
            <person name="Otillar R.P."/>
            <person name="Terry A.Y."/>
            <person name="Boore J.L."/>
            <person name="Grigoriev I.V."/>
            <person name="Lindberg D.R."/>
            <person name="Seaver E.C."/>
            <person name="Weisblat D.A."/>
            <person name="Putnam N.H."/>
            <person name="Rokhsar D.S."/>
        </authorList>
    </citation>
    <scope>NUCLEOTIDE SEQUENCE</scope>
</reference>
<evidence type="ECO:0000259" key="2">
    <source>
        <dbReference type="Pfam" id="PF17900"/>
    </source>
</evidence>
<evidence type="ECO:0000313" key="3">
    <source>
        <dbReference type="EMBL" id="ESN97943.1"/>
    </source>
</evidence>
<dbReference type="PANTHER" id="PTHR11533:SF299">
    <property type="entry name" value="AMINOPEPTIDASE"/>
    <property type="match status" value="1"/>
</dbReference>
<dbReference type="EMBL" id="KB097269">
    <property type="protein sequence ID" value="ESN97943.1"/>
    <property type="molecule type" value="Genomic_DNA"/>
</dbReference>
<organism evidence="4 5">
    <name type="scientific">Helobdella robusta</name>
    <name type="common">Californian leech</name>
    <dbReference type="NCBI Taxonomy" id="6412"/>
    <lineage>
        <taxon>Eukaryota</taxon>
        <taxon>Metazoa</taxon>
        <taxon>Spiralia</taxon>
        <taxon>Lophotrochozoa</taxon>
        <taxon>Annelida</taxon>
        <taxon>Clitellata</taxon>
        <taxon>Hirudinea</taxon>
        <taxon>Rhynchobdellida</taxon>
        <taxon>Glossiphoniidae</taxon>
        <taxon>Helobdella</taxon>
    </lineage>
</organism>
<keyword evidence="5" id="KW-1185">Reference proteome</keyword>
<protein>
    <recommendedName>
        <fullName evidence="2">Aminopeptidase N-like N-terminal domain-containing protein</fullName>
    </recommendedName>
</protein>
<dbReference type="Pfam" id="PF17900">
    <property type="entry name" value="Peptidase_M1_N"/>
    <property type="match status" value="1"/>
</dbReference>
<dbReference type="EnsemblMetazoa" id="HelroT177607">
    <property type="protein sequence ID" value="HelroP177607"/>
    <property type="gene ID" value="HelroG177607"/>
</dbReference>
<evidence type="ECO:0000313" key="4">
    <source>
        <dbReference type="EnsemblMetazoa" id="HelroP177607"/>
    </source>
</evidence>
<dbReference type="InterPro" id="IPR050344">
    <property type="entry name" value="Peptidase_M1_aminopeptidases"/>
</dbReference>
<dbReference type="EMBL" id="AMQM01006108">
    <property type="status" value="NOT_ANNOTATED_CDS"/>
    <property type="molecule type" value="Genomic_DNA"/>
</dbReference>
<name>T1FBX8_HELRO</name>
<feature type="chain" id="PRO_5010980440" description="Aminopeptidase N-like N-terminal domain-containing protein" evidence="1">
    <location>
        <begin position="24"/>
        <end position="177"/>
    </location>
</feature>
<dbReference type="AlphaFoldDB" id="T1FBX8"/>
<gene>
    <name evidence="4" type="primary">20206327</name>
    <name evidence="3" type="ORF">HELRODRAFT_177607</name>
</gene>
<dbReference type="eggNOG" id="KOG1046">
    <property type="taxonomic scope" value="Eukaryota"/>
</dbReference>
<feature type="signal peptide" evidence="1">
    <location>
        <begin position="1"/>
        <end position="23"/>
    </location>
</feature>
<dbReference type="GeneID" id="20206327"/>
<evidence type="ECO:0000313" key="5">
    <source>
        <dbReference type="Proteomes" id="UP000015101"/>
    </source>
</evidence>
<dbReference type="SUPFAM" id="SSF63737">
    <property type="entry name" value="Leukotriene A4 hydrolase N-terminal domain"/>
    <property type="match status" value="1"/>
</dbReference>
<dbReference type="RefSeq" id="XP_009024013.1">
    <property type="nucleotide sequence ID" value="XM_009025765.1"/>
</dbReference>
<dbReference type="InParanoid" id="T1FBX8"/>
<dbReference type="OrthoDB" id="10031169at2759"/>
<accession>T1FBX8</accession>